<comment type="caution">
    <text evidence="10">The sequence shown here is derived from an EMBL/GenBank/DDBJ whole genome shotgun (WGS) entry which is preliminary data.</text>
</comment>
<comment type="similarity">
    <text evidence="1">Belongs to the AAA ATPase family. PCH2 subfamily.</text>
</comment>
<dbReference type="GO" id="GO:0042802">
    <property type="term" value="F:identical protein binding"/>
    <property type="evidence" value="ECO:0007669"/>
    <property type="project" value="UniProtKB-ARBA"/>
</dbReference>
<evidence type="ECO:0000313" key="11">
    <source>
        <dbReference type="Proteomes" id="UP001374579"/>
    </source>
</evidence>
<dbReference type="PANTHER" id="PTHR45991">
    <property type="entry name" value="PACHYTENE CHECKPOINT PROTEIN 2"/>
    <property type="match status" value="1"/>
</dbReference>
<dbReference type="InterPro" id="IPR003593">
    <property type="entry name" value="AAA+_ATPase"/>
</dbReference>
<dbReference type="Gene3D" id="3.40.50.300">
    <property type="entry name" value="P-loop containing nucleotide triphosphate hydrolases"/>
    <property type="match status" value="1"/>
</dbReference>
<evidence type="ECO:0000256" key="6">
    <source>
        <dbReference type="ARBA" id="ARBA00022871"/>
    </source>
</evidence>
<organism evidence="10 11">
    <name type="scientific">Littorina saxatilis</name>
    <dbReference type="NCBI Taxonomy" id="31220"/>
    <lineage>
        <taxon>Eukaryota</taxon>
        <taxon>Metazoa</taxon>
        <taxon>Spiralia</taxon>
        <taxon>Lophotrochozoa</taxon>
        <taxon>Mollusca</taxon>
        <taxon>Gastropoda</taxon>
        <taxon>Caenogastropoda</taxon>
        <taxon>Littorinimorpha</taxon>
        <taxon>Littorinoidea</taxon>
        <taxon>Littorinidae</taxon>
        <taxon>Littorina</taxon>
    </lineage>
</organism>
<evidence type="ECO:0000256" key="7">
    <source>
        <dbReference type="ARBA" id="ARBA00022943"/>
    </source>
</evidence>
<dbReference type="Pfam" id="PF00004">
    <property type="entry name" value="AAA"/>
    <property type="match status" value="1"/>
</dbReference>
<dbReference type="Proteomes" id="UP001374579">
    <property type="component" value="Unassembled WGS sequence"/>
</dbReference>
<accession>A0AAN9GNX1</accession>
<dbReference type="Pfam" id="PF23242">
    <property type="entry name" value="AAA_lid_TRIP13_C"/>
    <property type="match status" value="1"/>
</dbReference>
<sequence length="430" mass="48032">MAVMMNGVCELAQALPCAETAVYHIEVLKKPLSVLGESVIKERVAQLICEHKCVYGDFTLTEFDDQVLSDNILSVSLSDSEHLILDRKGVDLSQSRVELHVYTLNDDDAGTEEMDEEQVSMASQWMLPSAHFHGQWESLVFDEAIKERLLNYATTTLLFSDKKVNSAIISWNRVILLHGPPGTGKTTLCKALAHKLCIRLSERFNCGQLVEINSHSLFSKWFSESGKLVTKMFQRLHDYMDDPELLVCVLIDEVESLTAARKSCLNGNEPSDAIRVVNAVLTQIDQLKKFPNCLVLTTSNITGAIDLAFVDRADIKQYIGPPTPTAIYKIYLSCLNELMRVGIISPAQQLLELRALEVMRFMENAATRPSLQLREIAIKSQGLSGRTLRKLPFMAHAMFIQGPTATVDLFLHCLSQSVDQQFQDQANLAA</sequence>
<dbReference type="Pfam" id="PF23563">
    <property type="entry name" value="TRIP13_N"/>
    <property type="match status" value="1"/>
</dbReference>
<gene>
    <name evidence="10" type="ORF">V1264_001213</name>
</gene>
<keyword evidence="4" id="KW-0221">Differentiation</keyword>
<evidence type="ECO:0000313" key="10">
    <source>
        <dbReference type="EMBL" id="KAK7115324.1"/>
    </source>
</evidence>
<dbReference type="InterPro" id="IPR044539">
    <property type="entry name" value="Pch2-like"/>
</dbReference>
<dbReference type="SUPFAM" id="SSF52540">
    <property type="entry name" value="P-loop containing nucleoside triphosphate hydrolases"/>
    <property type="match status" value="1"/>
</dbReference>
<evidence type="ECO:0000256" key="5">
    <source>
        <dbReference type="ARBA" id="ARBA00022840"/>
    </source>
</evidence>
<evidence type="ECO:0000256" key="4">
    <source>
        <dbReference type="ARBA" id="ARBA00022782"/>
    </source>
</evidence>
<dbReference type="CDD" id="cd19508">
    <property type="entry name" value="RecA-like_Pch2-like"/>
    <property type="match status" value="1"/>
</dbReference>
<keyword evidence="8" id="KW-0469">Meiosis</keyword>
<dbReference type="GO" id="GO:0048477">
    <property type="term" value="P:oogenesis"/>
    <property type="evidence" value="ECO:0007669"/>
    <property type="project" value="UniProtKB-KW"/>
</dbReference>
<dbReference type="GO" id="GO:0005694">
    <property type="term" value="C:chromosome"/>
    <property type="evidence" value="ECO:0007669"/>
    <property type="project" value="TreeGrafter"/>
</dbReference>
<keyword evidence="3" id="KW-0547">Nucleotide-binding</keyword>
<dbReference type="EMBL" id="JBAMIC010000001">
    <property type="protein sequence ID" value="KAK7115324.1"/>
    <property type="molecule type" value="Genomic_DNA"/>
</dbReference>
<dbReference type="GO" id="GO:0007131">
    <property type="term" value="P:reciprocal meiotic recombination"/>
    <property type="evidence" value="ECO:0007669"/>
    <property type="project" value="TreeGrafter"/>
</dbReference>
<dbReference type="SMART" id="SM00382">
    <property type="entry name" value="AAA"/>
    <property type="match status" value="1"/>
</dbReference>
<dbReference type="GO" id="GO:0051598">
    <property type="term" value="P:meiotic recombination checkpoint signaling"/>
    <property type="evidence" value="ECO:0007669"/>
    <property type="project" value="TreeGrafter"/>
</dbReference>
<dbReference type="GO" id="GO:0016887">
    <property type="term" value="F:ATP hydrolysis activity"/>
    <property type="evidence" value="ECO:0007669"/>
    <property type="project" value="InterPro"/>
</dbReference>
<keyword evidence="7" id="KW-0896">Oogenesis</keyword>
<keyword evidence="11" id="KW-1185">Reference proteome</keyword>
<keyword evidence="5" id="KW-0067">ATP-binding</keyword>
<proteinExistence type="inferred from homology"/>
<reference evidence="10 11" key="1">
    <citation type="submission" date="2024-02" db="EMBL/GenBank/DDBJ databases">
        <title>Chromosome-scale genome assembly of the rough periwinkle Littorina saxatilis.</title>
        <authorList>
            <person name="De Jode A."/>
            <person name="Faria R."/>
            <person name="Formenti G."/>
            <person name="Sims Y."/>
            <person name="Smith T.P."/>
            <person name="Tracey A."/>
            <person name="Wood J.M.D."/>
            <person name="Zagrodzka Z.B."/>
            <person name="Johannesson K."/>
            <person name="Butlin R.K."/>
            <person name="Leder E.H."/>
        </authorList>
    </citation>
    <scope>NUCLEOTIDE SEQUENCE [LARGE SCALE GENOMIC DNA]</scope>
    <source>
        <strain evidence="10">Snail1</strain>
        <tissue evidence="10">Muscle</tissue>
    </source>
</reference>
<name>A0AAN9GNX1_9CAEN</name>
<evidence type="ECO:0000256" key="3">
    <source>
        <dbReference type="ARBA" id="ARBA00022741"/>
    </source>
</evidence>
<dbReference type="PANTHER" id="PTHR45991:SF1">
    <property type="entry name" value="PACHYTENE CHECKPOINT PROTEIN 2 HOMOLOG"/>
    <property type="match status" value="1"/>
</dbReference>
<dbReference type="GO" id="GO:0005634">
    <property type="term" value="C:nucleus"/>
    <property type="evidence" value="ECO:0007669"/>
    <property type="project" value="TreeGrafter"/>
</dbReference>
<evidence type="ECO:0000256" key="1">
    <source>
        <dbReference type="ARBA" id="ARBA00007271"/>
    </source>
</evidence>
<dbReference type="GO" id="GO:0005524">
    <property type="term" value="F:ATP binding"/>
    <property type="evidence" value="ECO:0007669"/>
    <property type="project" value="UniProtKB-KW"/>
</dbReference>
<protein>
    <recommendedName>
        <fullName evidence="2">Pachytene checkpoint protein 2 homolog</fullName>
    </recommendedName>
</protein>
<dbReference type="InterPro" id="IPR027417">
    <property type="entry name" value="P-loop_NTPase"/>
</dbReference>
<dbReference type="FunFam" id="3.40.50.300:FF:000662">
    <property type="entry name" value="Pachytene checkpoint protein 2 homolog"/>
    <property type="match status" value="1"/>
</dbReference>
<dbReference type="InterPro" id="IPR001270">
    <property type="entry name" value="ClpA/B"/>
</dbReference>
<evidence type="ECO:0000256" key="2">
    <source>
        <dbReference type="ARBA" id="ARBA00022364"/>
    </source>
</evidence>
<dbReference type="InterPro" id="IPR003959">
    <property type="entry name" value="ATPase_AAA_core"/>
</dbReference>
<evidence type="ECO:0000256" key="8">
    <source>
        <dbReference type="ARBA" id="ARBA00023254"/>
    </source>
</evidence>
<feature type="domain" description="AAA+ ATPase" evidence="9">
    <location>
        <begin position="171"/>
        <end position="323"/>
    </location>
</feature>
<dbReference type="PRINTS" id="PR00300">
    <property type="entry name" value="CLPPROTEASEA"/>
</dbReference>
<dbReference type="GO" id="GO:0007283">
    <property type="term" value="P:spermatogenesis"/>
    <property type="evidence" value="ECO:0007669"/>
    <property type="project" value="UniProtKB-KW"/>
</dbReference>
<evidence type="ECO:0000259" key="9">
    <source>
        <dbReference type="SMART" id="SM00382"/>
    </source>
</evidence>
<keyword evidence="6" id="KW-0744">Spermatogenesis</keyword>
<dbReference type="AlphaFoldDB" id="A0AAN9GNX1"/>
<dbReference type="InterPro" id="IPR058249">
    <property type="entry name" value="Pch2_C"/>
</dbReference>